<dbReference type="Proteomes" id="UP000035287">
    <property type="component" value="Chromosome"/>
</dbReference>
<dbReference type="STRING" id="1348774.AB433_00525"/>
<sequence length="254" mass="28557">MTSRARRGLESFLKRKAAPPTEWRGTLAMPDGTALPLIVRRHPTARRLTLRLSADGNEARVSIPRWAPFSEGADFARSRSEWLASRRSAVPKAQDIVPGSTVPYRGRTLRIVWESRLPRTPALVGDDLRIGGPQDAVARRIARWLEGELLAFAAADLSEFCARADRPVPEIKSSRARRRWGSCSNGGTVRINWRLIMAPDHVRRSVVAHEVAHLVHFDHSPRFYALLARIADPDLAAAERWLKRHGPTLYAQFD</sequence>
<reference evidence="1 2" key="1">
    <citation type="submission" date="2015-06" db="EMBL/GenBank/DDBJ databases">
        <authorList>
            <person name="Zeng Y."/>
            <person name="Huang Y."/>
        </authorList>
    </citation>
    <scope>NUCLEOTIDE SEQUENCE [LARGE SCALE GENOMIC DNA]</scope>
    <source>
        <strain evidence="1 2">PQ-2</strain>
    </source>
</reference>
<proteinExistence type="predicted"/>
<dbReference type="PANTHER" id="PTHR30399">
    <property type="entry name" value="UNCHARACTERIZED PROTEIN YGJP"/>
    <property type="match status" value="1"/>
</dbReference>
<dbReference type="Pfam" id="PF01863">
    <property type="entry name" value="YgjP-like"/>
    <property type="match status" value="1"/>
</dbReference>
<accession>A0A0G3XCA1</accession>
<organism evidence="1 2">
    <name type="scientific">Croceicoccus naphthovorans</name>
    <dbReference type="NCBI Taxonomy" id="1348774"/>
    <lineage>
        <taxon>Bacteria</taxon>
        <taxon>Pseudomonadati</taxon>
        <taxon>Pseudomonadota</taxon>
        <taxon>Alphaproteobacteria</taxon>
        <taxon>Sphingomonadales</taxon>
        <taxon>Erythrobacteraceae</taxon>
        <taxon>Croceicoccus</taxon>
    </lineage>
</organism>
<keyword evidence="2" id="KW-1185">Reference proteome</keyword>
<evidence type="ECO:0000313" key="1">
    <source>
        <dbReference type="EMBL" id="AKM08817.1"/>
    </source>
</evidence>
<dbReference type="EMBL" id="CP011770">
    <property type="protein sequence ID" value="AKM08817.1"/>
    <property type="molecule type" value="Genomic_DNA"/>
</dbReference>
<dbReference type="CDD" id="cd07344">
    <property type="entry name" value="M48_yhfN_like"/>
    <property type="match status" value="1"/>
</dbReference>
<dbReference type="Gene3D" id="3.30.2010.10">
    <property type="entry name" value="Metalloproteases ('zincins'), catalytic domain"/>
    <property type="match status" value="1"/>
</dbReference>
<dbReference type="KEGG" id="cna:AB433_00525"/>
<dbReference type="PATRIC" id="fig|1348774.3.peg.118"/>
<dbReference type="InterPro" id="IPR002725">
    <property type="entry name" value="YgjP-like_metallopeptidase"/>
</dbReference>
<evidence type="ECO:0000313" key="2">
    <source>
        <dbReference type="Proteomes" id="UP000035287"/>
    </source>
</evidence>
<gene>
    <name evidence="1" type="ORF">AB433_00525</name>
</gene>
<name>A0A0G3XCA1_9SPHN</name>
<dbReference type="RefSeq" id="WP_047819514.1">
    <property type="nucleotide sequence ID" value="NZ_CP011770.1"/>
</dbReference>
<dbReference type="PANTHER" id="PTHR30399:SF1">
    <property type="entry name" value="UTP PYROPHOSPHATASE"/>
    <property type="match status" value="1"/>
</dbReference>
<dbReference type="AlphaFoldDB" id="A0A0G3XCA1"/>
<dbReference type="InterPro" id="IPR053136">
    <property type="entry name" value="UTP_pyrophosphatase-like"/>
</dbReference>
<protein>
    <submittedName>
        <fullName evidence="1">Uncharacterized protein</fullName>
    </submittedName>
</protein>